<comment type="catalytic activity">
    <reaction evidence="14">
        <text>L-lysine + NADPH + O2 = N(6)-hydroxy-L-lysine + NADP(+) + H2O</text>
        <dbReference type="Rhea" id="RHEA:23228"/>
        <dbReference type="ChEBI" id="CHEBI:15377"/>
        <dbReference type="ChEBI" id="CHEBI:15379"/>
        <dbReference type="ChEBI" id="CHEBI:32551"/>
        <dbReference type="ChEBI" id="CHEBI:57783"/>
        <dbReference type="ChEBI" id="CHEBI:57820"/>
        <dbReference type="ChEBI" id="CHEBI:58349"/>
        <dbReference type="EC" id="1.14.13.59"/>
    </reaction>
</comment>
<evidence type="ECO:0000256" key="10">
    <source>
        <dbReference type="ARBA" id="ARBA00029939"/>
    </source>
</evidence>
<accession>A0ABS2P0S8</accession>
<protein>
    <recommendedName>
        <fullName evidence="5">L-lysine N6-monooxygenase MbtG</fullName>
        <ecNumber evidence="4">1.14.13.59</ecNumber>
    </recommendedName>
    <alternativeName>
        <fullName evidence="13">Lysine 6-N-hydroxylase</fullName>
    </alternativeName>
    <alternativeName>
        <fullName evidence="12">Lysine N6-hydroxylase</fullName>
    </alternativeName>
    <alternativeName>
        <fullName evidence="10">Lysine-N-oxygenase</fullName>
    </alternativeName>
    <alternativeName>
        <fullName evidence="11">Mycobactin synthase protein G</fullName>
    </alternativeName>
</protein>
<organism evidence="15 16">
    <name type="scientific">Sutcliffiella tianshenii</name>
    <dbReference type="NCBI Taxonomy" id="1463404"/>
    <lineage>
        <taxon>Bacteria</taxon>
        <taxon>Bacillati</taxon>
        <taxon>Bacillota</taxon>
        <taxon>Bacilli</taxon>
        <taxon>Bacillales</taxon>
        <taxon>Bacillaceae</taxon>
        <taxon>Sutcliffiella</taxon>
    </lineage>
</organism>
<proteinExistence type="inferred from homology"/>
<dbReference type="SUPFAM" id="SSF51905">
    <property type="entry name" value="FAD/NAD(P)-binding domain"/>
    <property type="match status" value="2"/>
</dbReference>
<evidence type="ECO:0000256" key="11">
    <source>
        <dbReference type="ARBA" id="ARBA00031158"/>
    </source>
</evidence>
<evidence type="ECO:0000256" key="8">
    <source>
        <dbReference type="ARBA" id="ARBA00022857"/>
    </source>
</evidence>
<evidence type="ECO:0000256" key="7">
    <source>
        <dbReference type="ARBA" id="ARBA00022827"/>
    </source>
</evidence>
<evidence type="ECO:0000256" key="13">
    <source>
        <dbReference type="ARBA" id="ARBA00032738"/>
    </source>
</evidence>
<keyword evidence="8" id="KW-0521">NADP</keyword>
<dbReference type="PANTHER" id="PTHR42802">
    <property type="entry name" value="MONOOXYGENASE"/>
    <property type="match status" value="1"/>
</dbReference>
<dbReference type="GO" id="GO:0047091">
    <property type="term" value="F:L-lysine 6-monooxygenase (NADPH) activity"/>
    <property type="evidence" value="ECO:0007669"/>
    <property type="project" value="UniProtKB-EC"/>
</dbReference>
<evidence type="ECO:0000256" key="6">
    <source>
        <dbReference type="ARBA" id="ARBA00022630"/>
    </source>
</evidence>
<dbReference type="EMBL" id="JAFBED010000004">
    <property type="protein sequence ID" value="MBM7620203.1"/>
    <property type="molecule type" value="Genomic_DNA"/>
</dbReference>
<evidence type="ECO:0000256" key="14">
    <source>
        <dbReference type="ARBA" id="ARBA00048407"/>
    </source>
</evidence>
<dbReference type="InterPro" id="IPR025700">
    <property type="entry name" value="Lys/Orn_oxygenase"/>
</dbReference>
<evidence type="ECO:0000256" key="5">
    <source>
        <dbReference type="ARBA" id="ARBA00016406"/>
    </source>
</evidence>
<comment type="caution">
    <text evidence="15">The sequence shown here is derived from an EMBL/GenBank/DDBJ whole genome shotgun (WGS) entry which is preliminary data.</text>
</comment>
<comment type="pathway">
    <text evidence="2">Siderophore biosynthesis.</text>
</comment>
<evidence type="ECO:0000256" key="3">
    <source>
        <dbReference type="ARBA" id="ARBA00007588"/>
    </source>
</evidence>
<evidence type="ECO:0000256" key="2">
    <source>
        <dbReference type="ARBA" id="ARBA00004924"/>
    </source>
</evidence>
<gene>
    <name evidence="15" type="ORF">JOC95_002056</name>
</gene>
<keyword evidence="9 15" id="KW-0560">Oxidoreductase</keyword>
<evidence type="ECO:0000256" key="9">
    <source>
        <dbReference type="ARBA" id="ARBA00023002"/>
    </source>
</evidence>
<comment type="cofactor">
    <cofactor evidence="1">
        <name>FAD</name>
        <dbReference type="ChEBI" id="CHEBI:57692"/>
    </cofactor>
</comment>
<dbReference type="Proteomes" id="UP000737402">
    <property type="component" value="Unassembled WGS sequence"/>
</dbReference>
<dbReference type="PANTHER" id="PTHR42802:SF1">
    <property type="entry name" value="L-ORNITHINE N(5)-MONOOXYGENASE"/>
    <property type="match status" value="1"/>
</dbReference>
<evidence type="ECO:0000256" key="1">
    <source>
        <dbReference type="ARBA" id="ARBA00001974"/>
    </source>
</evidence>
<keyword evidence="16" id="KW-1185">Reference proteome</keyword>
<reference evidence="15 16" key="1">
    <citation type="submission" date="2021-01" db="EMBL/GenBank/DDBJ databases">
        <title>Genomic Encyclopedia of Type Strains, Phase IV (KMG-IV): sequencing the most valuable type-strain genomes for metagenomic binning, comparative biology and taxonomic classification.</title>
        <authorList>
            <person name="Goeker M."/>
        </authorList>
    </citation>
    <scope>NUCLEOTIDE SEQUENCE [LARGE SCALE GENOMIC DNA]</scope>
    <source>
        <strain evidence="15 16">DSM 25879</strain>
    </source>
</reference>
<sequence>MGKSMVYDLIGVGIGPFNLGLAALLDTCKGIETLFFDKEEGFNWHPGMLIEQSDLQVPFIADLVTFADPTSKYSFLNYVHKQDRMYQFYFFRRFDIPRREYNLYARWVAEQLSHCHFGKEVIDVTEDEHSGENVYRVTVRDTGSGERQSYFSRHIVLGTGSVPFIPEKLKGDGNFVVHTSEYLPHAKDIKDSRSVVVVGSGQSAAEVFYELLEDQKHHDYTLTWYTRAATISQLEMAKLGQEVFSPDYVRYFHGLDYKQRKEALKRLDTVRNGVDKETLVRIYDLLYNRSVEGRDKKITIQPLTEVEEIKGNGSEMELTCLQWEKQERFTRKAEKVVLATGYKPHIPGWIWDKKEDLVWESDKEFMVDECFRLVWKEDRYHHIFVSTNLEHSHGTAATNLSLAVMRNQMIINEIAKEEIYPITKDAVFQQFMPDVEI</sequence>
<keyword evidence="6" id="KW-0285">Flavoprotein</keyword>
<evidence type="ECO:0000313" key="16">
    <source>
        <dbReference type="Proteomes" id="UP000737402"/>
    </source>
</evidence>
<dbReference type="Pfam" id="PF13434">
    <property type="entry name" value="Lys_Orn_oxgnase"/>
    <property type="match status" value="1"/>
</dbReference>
<evidence type="ECO:0000256" key="12">
    <source>
        <dbReference type="ARBA" id="ARBA00032493"/>
    </source>
</evidence>
<keyword evidence="7" id="KW-0274">FAD</keyword>
<dbReference type="InterPro" id="IPR036188">
    <property type="entry name" value="FAD/NAD-bd_sf"/>
</dbReference>
<evidence type="ECO:0000256" key="4">
    <source>
        <dbReference type="ARBA" id="ARBA00013076"/>
    </source>
</evidence>
<comment type="similarity">
    <text evidence="3">Belongs to the lysine N(6)-hydroxylase/L-ornithine N(5)-oxygenase family.</text>
</comment>
<dbReference type="Gene3D" id="3.50.50.60">
    <property type="entry name" value="FAD/NAD(P)-binding domain"/>
    <property type="match status" value="1"/>
</dbReference>
<dbReference type="EC" id="1.14.13.59" evidence="4"/>
<dbReference type="RefSeq" id="WP_204415728.1">
    <property type="nucleotide sequence ID" value="NZ_JAFBED010000004.1"/>
</dbReference>
<name>A0ABS2P0S8_9BACI</name>
<evidence type="ECO:0000313" key="15">
    <source>
        <dbReference type="EMBL" id="MBM7620203.1"/>
    </source>
</evidence>